<evidence type="ECO:0000256" key="11">
    <source>
        <dbReference type="ARBA" id="ARBA00048304"/>
    </source>
</evidence>
<proteinExistence type="predicted"/>
<accession>A0A318EL77</accession>
<keyword evidence="2" id="KW-0548">Nucleotidyltransferase</keyword>
<evidence type="ECO:0000256" key="10">
    <source>
        <dbReference type="ARBA" id="ARBA00044145"/>
    </source>
</evidence>
<dbReference type="GO" id="GO:0051607">
    <property type="term" value="P:defense response to virus"/>
    <property type="evidence" value="ECO:0007669"/>
    <property type="project" value="UniProtKB-KW"/>
</dbReference>
<feature type="domain" description="Cyclic GMP-AMP synthase C-terminal" evidence="13">
    <location>
        <begin position="231"/>
        <end position="354"/>
    </location>
</feature>
<evidence type="ECO:0000256" key="1">
    <source>
        <dbReference type="ARBA" id="ARBA00022679"/>
    </source>
</evidence>
<dbReference type="NCBIfam" id="NF041078">
    <property type="entry name" value="cGAS"/>
    <property type="match status" value="1"/>
</dbReference>
<reference evidence="14 15" key="1">
    <citation type="submission" date="2018-04" db="EMBL/GenBank/DDBJ databases">
        <title>Genomic Encyclopedia of Type Strains, Phase IV (KMG-IV): sequencing the most valuable type-strain genomes for metagenomic binning, comparative biology and taxonomic classification.</title>
        <authorList>
            <person name="Goeker M."/>
        </authorList>
    </citation>
    <scope>NUCLEOTIDE SEQUENCE [LARGE SCALE GENOMIC DNA]</scope>
    <source>
        <strain evidence="14 15">DSM 104150</strain>
    </source>
</reference>
<evidence type="ECO:0000256" key="8">
    <source>
        <dbReference type="ARBA" id="ARBA00023118"/>
    </source>
</evidence>
<dbReference type="GO" id="GO:0140701">
    <property type="term" value="F:3',3'-cyclic GMP-AMP synthase activity"/>
    <property type="evidence" value="ECO:0007669"/>
    <property type="project" value="InterPro"/>
</dbReference>
<evidence type="ECO:0000256" key="4">
    <source>
        <dbReference type="ARBA" id="ARBA00022741"/>
    </source>
</evidence>
<keyword evidence="6" id="KW-0460">Magnesium</keyword>
<evidence type="ECO:0000256" key="5">
    <source>
        <dbReference type="ARBA" id="ARBA00022840"/>
    </source>
</evidence>
<dbReference type="InterPro" id="IPR048445">
    <property type="entry name" value="DncV-like_NTFase"/>
</dbReference>
<keyword evidence="8" id="KW-0051">Antiviral defense</keyword>
<dbReference type="InterPro" id="IPR047805">
    <property type="entry name" value="GAMP_synthase"/>
</dbReference>
<dbReference type="GO" id="GO:0009117">
    <property type="term" value="P:nucleotide metabolic process"/>
    <property type="evidence" value="ECO:0007669"/>
    <property type="project" value="UniProtKB-KW"/>
</dbReference>
<feature type="domain" description="Cyclic GMP-AMP synthase DncV-like nucleotidyltransferase" evidence="12">
    <location>
        <begin position="62"/>
        <end position="156"/>
    </location>
</feature>
<protein>
    <recommendedName>
        <fullName evidence="10">Cyclic GMP-AMP synthase</fullName>
    </recommendedName>
</protein>
<evidence type="ECO:0000313" key="14">
    <source>
        <dbReference type="EMBL" id="PXV71632.1"/>
    </source>
</evidence>
<gene>
    <name evidence="14" type="ORF">C8D93_101687</name>
</gene>
<evidence type="ECO:0000256" key="2">
    <source>
        <dbReference type="ARBA" id="ARBA00022695"/>
    </source>
</evidence>
<evidence type="ECO:0000313" key="15">
    <source>
        <dbReference type="Proteomes" id="UP000248330"/>
    </source>
</evidence>
<keyword evidence="4" id="KW-0547">Nucleotide-binding</keyword>
<evidence type="ECO:0000256" key="6">
    <source>
        <dbReference type="ARBA" id="ARBA00022842"/>
    </source>
</evidence>
<comment type="caution">
    <text evidence="14">The sequence shown here is derived from an EMBL/GenBank/DDBJ whole genome shotgun (WGS) entry which is preliminary data.</text>
</comment>
<keyword evidence="5" id="KW-0067">ATP-binding</keyword>
<evidence type="ECO:0000256" key="3">
    <source>
        <dbReference type="ARBA" id="ARBA00022723"/>
    </source>
</evidence>
<keyword evidence="1" id="KW-0808">Transferase</keyword>
<dbReference type="Pfam" id="PF21654">
    <property type="entry name" value="DncV-like_NTFase"/>
    <property type="match status" value="1"/>
</dbReference>
<comment type="catalytic activity">
    <reaction evidence="11">
        <text>GTP + ATP = 3',3'-cGAMP + 2 diphosphate</text>
        <dbReference type="Rhea" id="RHEA:35647"/>
        <dbReference type="ChEBI" id="CHEBI:30616"/>
        <dbReference type="ChEBI" id="CHEBI:33019"/>
        <dbReference type="ChEBI" id="CHEBI:37565"/>
        <dbReference type="ChEBI" id="CHEBI:71501"/>
    </reaction>
    <physiologicalReaction direction="left-to-right" evidence="11">
        <dbReference type="Rhea" id="RHEA:35648"/>
    </physiologicalReaction>
</comment>
<dbReference type="RefSeq" id="WP_110263733.1">
    <property type="nucleotide sequence ID" value="NZ_CAKZQT010000006.1"/>
</dbReference>
<dbReference type="InterPro" id="IPR048446">
    <property type="entry name" value="DncV_C"/>
</dbReference>
<name>A0A318EL77_9GAMM</name>
<keyword evidence="9" id="KW-0342">GTP-binding</keyword>
<dbReference type="GO" id="GO:0005525">
    <property type="term" value="F:GTP binding"/>
    <property type="evidence" value="ECO:0007669"/>
    <property type="project" value="UniProtKB-KW"/>
</dbReference>
<keyword evidence="3" id="KW-0479">Metal-binding</keyword>
<evidence type="ECO:0000256" key="7">
    <source>
        <dbReference type="ARBA" id="ARBA00023080"/>
    </source>
</evidence>
<evidence type="ECO:0000256" key="9">
    <source>
        <dbReference type="ARBA" id="ARBA00023134"/>
    </source>
</evidence>
<keyword evidence="7" id="KW-0546">Nucleotide metabolism</keyword>
<dbReference type="EMBL" id="QICN01000001">
    <property type="protein sequence ID" value="PXV71632.1"/>
    <property type="molecule type" value="Genomic_DNA"/>
</dbReference>
<dbReference type="GO" id="GO:0005524">
    <property type="term" value="F:ATP binding"/>
    <property type="evidence" value="ECO:0007669"/>
    <property type="project" value="UniProtKB-KW"/>
</dbReference>
<keyword evidence="15" id="KW-1185">Reference proteome</keyword>
<dbReference type="GO" id="GO:0046872">
    <property type="term" value="F:metal ion binding"/>
    <property type="evidence" value="ECO:0007669"/>
    <property type="project" value="UniProtKB-KW"/>
</dbReference>
<dbReference type="AlphaFoldDB" id="A0A318EL77"/>
<evidence type="ECO:0000259" key="12">
    <source>
        <dbReference type="Pfam" id="PF21654"/>
    </source>
</evidence>
<dbReference type="Proteomes" id="UP000248330">
    <property type="component" value="Unassembled WGS sequence"/>
</dbReference>
<dbReference type="Pfam" id="PF21713">
    <property type="entry name" value="DncV_C"/>
    <property type="match status" value="1"/>
</dbReference>
<organism evidence="14 15">
    <name type="scientific">Sinimarinibacterium flocculans</name>
    <dbReference type="NCBI Taxonomy" id="985250"/>
    <lineage>
        <taxon>Bacteria</taxon>
        <taxon>Pseudomonadati</taxon>
        <taxon>Pseudomonadota</taxon>
        <taxon>Gammaproteobacteria</taxon>
        <taxon>Nevskiales</taxon>
        <taxon>Nevskiaceae</taxon>
        <taxon>Sinimarinibacterium</taxon>
    </lineage>
</organism>
<sequence length="389" mass="44104">MLKLNKLFLYETRPEPFGRQIEPEPWQKRFLVECKNKIRDHLRDGIRQASKTVLGMDAMVTPKFRTQGSWMYQTCVRPAELPPQQMDWDYGVYLPAKLWENQRPKVAAKVYFELVEGLLQGLCKQEGWKLLEGRACKDTCIRIEVDSWAHIDIPLYAAPEEQFALITERVEFAQRSALNKAQAGVLDTLEEEPFAWEDLETIVMATRAGEWKPSDPGAVAQWFQDCISVHGEQLQRICRYVKAWRDFHWTTGGPSSILLMIIVARGFVPNPRRDDLVLEEAAARLASELRGNVYERAIGDGTEDFNRLSATERTFAADAAASLRAALRQARGRSAVQKAEAINDLRRQLGDRIPFIEDWVELEAGAIDAVQASAPQYVPSPKVKTTTAG</sequence>
<evidence type="ECO:0000259" key="13">
    <source>
        <dbReference type="Pfam" id="PF21713"/>
    </source>
</evidence>
<dbReference type="OrthoDB" id="6402963at2"/>